<accession>A0A2I0WWX8</accession>
<keyword evidence="2" id="KW-0808">Transferase</keyword>
<name>A0A2I0WWX8_9ASPA</name>
<feature type="region of interest" description="Disordered" evidence="1">
    <location>
        <begin position="79"/>
        <end position="112"/>
    </location>
</feature>
<protein>
    <submittedName>
        <fullName evidence="2">DNA (Cytosine-5)-methyltransferase DRM2</fullName>
    </submittedName>
</protein>
<evidence type="ECO:0000256" key="1">
    <source>
        <dbReference type="SAM" id="MobiDB-lite"/>
    </source>
</evidence>
<evidence type="ECO:0000313" key="2">
    <source>
        <dbReference type="EMBL" id="PKU80168.1"/>
    </source>
</evidence>
<reference evidence="2 3" key="2">
    <citation type="journal article" date="2017" name="Nature">
        <title>The Apostasia genome and the evolution of orchids.</title>
        <authorList>
            <person name="Zhang G.Q."/>
            <person name="Liu K.W."/>
            <person name="Li Z."/>
            <person name="Lohaus R."/>
            <person name="Hsiao Y.Y."/>
            <person name="Niu S.C."/>
            <person name="Wang J.Y."/>
            <person name="Lin Y.C."/>
            <person name="Xu Q."/>
            <person name="Chen L.J."/>
            <person name="Yoshida K."/>
            <person name="Fujiwara S."/>
            <person name="Wang Z.W."/>
            <person name="Zhang Y.Q."/>
            <person name="Mitsuda N."/>
            <person name="Wang M."/>
            <person name="Liu G.H."/>
            <person name="Pecoraro L."/>
            <person name="Huang H.X."/>
            <person name="Xiao X.J."/>
            <person name="Lin M."/>
            <person name="Wu X.Y."/>
            <person name="Wu W.L."/>
            <person name="Chen Y.Y."/>
            <person name="Chang S.B."/>
            <person name="Sakamoto S."/>
            <person name="Ohme-Takagi M."/>
            <person name="Yagi M."/>
            <person name="Zeng S.J."/>
            <person name="Shen C.Y."/>
            <person name="Yeh C.M."/>
            <person name="Luo Y.B."/>
            <person name="Tsai W.C."/>
            <person name="Van de Peer Y."/>
            <person name="Liu Z.J."/>
        </authorList>
    </citation>
    <scope>NUCLEOTIDE SEQUENCE [LARGE SCALE GENOMIC DNA]</scope>
    <source>
        <tissue evidence="2">The whole plant</tissue>
    </source>
</reference>
<evidence type="ECO:0000313" key="3">
    <source>
        <dbReference type="Proteomes" id="UP000233837"/>
    </source>
</evidence>
<dbReference type="GO" id="GO:0008168">
    <property type="term" value="F:methyltransferase activity"/>
    <property type="evidence" value="ECO:0007669"/>
    <property type="project" value="UniProtKB-KW"/>
</dbReference>
<gene>
    <name evidence="2" type="primary">DRM2</name>
    <name evidence="2" type="ORF">MA16_Dca021343</name>
</gene>
<keyword evidence="3" id="KW-1185">Reference proteome</keyword>
<dbReference type="EMBL" id="KZ502368">
    <property type="protein sequence ID" value="PKU80168.1"/>
    <property type="molecule type" value="Genomic_DNA"/>
</dbReference>
<dbReference type="AlphaFoldDB" id="A0A2I0WWX8"/>
<dbReference type="Gene3D" id="1.10.8.10">
    <property type="entry name" value="DNA helicase RuvA subunit, C-terminal domain"/>
    <property type="match status" value="1"/>
</dbReference>
<keyword evidence="2" id="KW-0489">Methyltransferase</keyword>
<reference evidence="2 3" key="1">
    <citation type="journal article" date="2016" name="Sci. Rep.">
        <title>The Dendrobium catenatum Lindl. genome sequence provides insights into polysaccharide synthase, floral development and adaptive evolution.</title>
        <authorList>
            <person name="Zhang G.Q."/>
            <person name="Xu Q."/>
            <person name="Bian C."/>
            <person name="Tsai W.C."/>
            <person name="Yeh C.M."/>
            <person name="Liu K.W."/>
            <person name="Yoshida K."/>
            <person name="Zhang L.S."/>
            <person name="Chang S.B."/>
            <person name="Chen F."/>
            <person name="Shi Y."/>
            <person name="Su Y.Y."/>
            <person name="Zhang Y.Q."/>
            <person name="Chen L.J."/>
            <person name="Yin Y."/>
            <person name="Lin M."/>
            <person name="Huang H."/>
            <person name="Deng H."/>
            <person name="Wang Z.W."/>
            <person name="Zhu S.L."/>
            <person name="Zhao X."/>
            <person name="Deng C."/>
            <person name="Niu S.C."/>
            <person name="Huang J."/>
            <person name="Wang M."/>
            <person name="Liu G.H."/>
            <person name="Yang H.J."/>
            <person name="Xiao X.J."/>
            <person name="Hsiao Y.Y."/>
            <person name="Wu W.L."/>
            <person name="Chen Y.Y."/>
            <person name="Mitsuda N."/>
            <person name="Ohme-Takagi M."/>
            <person name="Luo Y.B."/>
            <person name="Van de Peer Y."/>
            <person name="Liu Z.J."/>
        </authorList>
    </citation>
    <scope>NUCLEOTIDE SEQUENCE [LARGE SCALE GENOMIC DNA]</scope>
    <source>
        <tissue evidence="2">The whole plant</tissue>
    </source>
</reference>
<proteinExistence type="predicted"/>
<dbReference type="STRING" id="906689.A0A2I0WWX8"/>
<sequence>MVALVNCSRTFLLLRPRSNELWIGGIEDLSVQAFGSLKSRRRRGLAVGIRWGKVEEGCGSTLTKSQSLRVAVVSPWRNSGINDDDNEEFSWESDDDEKENRAGMPGEACEAGPSQPSLYSYFIAMGFSKNMVEKAIKKNGEGNSEAILETLLTYSVSNHSTFIDYLSLPVDIDSVWLI</sequence>
<dbReference type="Proteomes" id="UP000233837">
    <property type="component" value="Unassembled WGS sequence"/>
</dbReference>
<feature type="compositionally biased region" description="Acidic residues" evidence="1">
    <location>
        <begin position="82"/>
        <end position="97"/>
    </location>
</feature>
<dbReference type="GO" id="GO:0032259">
    <property type="term" value="P:methylation"/>
    <property type="evidence" value="ECO:0007669"/>
    <property type="project" value="UniProtKB-KW"/>
</dbReference>
<organism evidence="2 3">
    <name type="scientific">Dendrobium catenatum</name>
    <dbReference type="NCBI Taxonomy" id="906689"/>
    <lineage>
        <taxon>Eukaryota</taxon>
        <taxon>Viridiplantae</taxon>
        <taxon>Streptophyta</taxon>
        <taxon>Embryophyta</taxon>
        <taxon>Tracheophyta</taxon>
        <taxon>Spermatophyta</taxon>
        <taxon>Magnoliopsida</taxon>
        <taxon>Liliopsida</taxon>
        <taxon>Asparagales</taxon>
        <taxon>Orchidaceae</taxon>
        <taxon>Epidendroideae</taxon>
        <taxon>Malaxideae</taxon>
        <taxon>Dendrobiinae</taxon>
        <taxon>Dendrobium</taxon>
    </lineage>
</organism>